<dbReference type="InterPro" id="IPR036390">
    <property type="entry name" value="WH_DNA-bd_sf"/>
</dbReference>
<keyword evidence="6" id="KW-1185">Reference proteome</keyword>
<evidence type="ECO:0000256" key="3">
    <source>
        <dbReference type="ARBA" id="ARBA00023163"/>
    </source>
</evidence>
<keyword evidence="1" id="KW-0805">Transcription regulation</keyword>
<dbReference type="Proteomes" id="UP000323242">
    <property type="component" value="Unassembled WGS sequence"/>
</dbReference>
<evidence type="ECO:0000256" key="1">
    <source>
        <dbReference type="ARBA" id="ARBA00023015"/>
    </source>
</evidence>
<dbReference type="SMART" id="SM00345">
    <property type="entry name" value="HTH_GNTR"/>
    <property type="match status" value="2"/>
</dbReference>
<dbReference type="InterPro" id="IPR036388">
    <property type="entry name" value="WH-like_DNA-bd_sf"/>
</dbReference>
<evidence type="ECO:0000313" key="5">
    <source>
        <dbReference type="EMBL" id="TYR64767.1"/>
    </source>
</evidence>
<evidence type="ECO:0000313" key="6">
    <source>
        <dbReference type="Proteomes" id="UP000323242"/>
    </source>
</evidence>
<gene>
    <name evidence="5" type="ORF">FY004_09710</name>
</gene>
<dbReference type="GO" id="GO:0003700">
    <property type="term" value="F:DNA-binding transcription factor activity"/>
    <property type="evidence" value="ECO:0007669"/>
    <property type="project" value="InterPro"/>
</dbReference>
<protein>
    <submittedName>
        <fullName evidence="5">GntR family transcriptional regulator</fullName>
    </submittedName>
</protein>
<dbReference type="Gene3D" id="1.10.10.10">
    <property type="entry name" value="Winged helix-like DNA-binding domain superfamily/Winged helix DNA-binding domain"/>
    <property type="match status" value="2"/>
</dbReference>
<feature type="domain" description="HTH gntR-type" evidence="4">
    <location>
        <begin position="84"/>
        <end position="152"/>
    </location>
</feature>
<keyword evidence="3" id="KW-0804">Transcription</keyword>
<dbReference type="AlphaFoldDB" id="A0A5D4JGU8"/>
<proteinExistence type="predicted"/>
<dbReference type="GO" id="GO:0003677">
    <property type="term" value="F:DNA binding"/>
    <property type="evidence" value="ECO:0007669"/>
    <property type="project" value="UniProtKB-KW"/>
</dbReference>
<evidence type="ECO:0000256" key="2">
    <source>
        <dbReference type="ARBA" id="ARBA00023125"/>
    </source>
</evidence>
<organism evidence="5 6">
    <name type="scientific">Streptomyces parvus</name>
    <dbReference type="NCBI Taxonomy" id="66428"/>
    <lineage>
        <taxon>Bacteria</taxon>
        <taxon>Bacillati</taxon>
        <taxon>Actinomycetota</taxon>
        <taxon>Actinomycetes</taxon>
        <taxon>Kitasatosporales</taxon>
        <taxon>Streptomycetaceae</taxon>
        <taxon>Streptomyces</taxon>
    </lineage>
</organism>
<dbReference type="InterPro" id="IPR050679">
    <property type="entry name" value="Bact_HTH_transcr_reg"/>
</dbReference>
<comment type="caution">
    <text evidence="5">The sequence shown here is derived from an EMBL/GenBank/DDBJ whole genome shotgun (WGS) entry which is preliminary data.</text>
</comment>
<dbReference type="Pfam" id="PF00392">
    <property type="entry name" value="GntR"/>
    <property type="match status" value="2"/>
</dbReference>
<dbReference type="InterPro" id="IPR000524">
    <property type="entry name" value="Tscrpt_reg_HTH_GntR"/>
</dbReference>
<evidence type="ECO:0000259" key="4">
    <source>
        <dbReference type="PROSITE" id="PS50949"/>
    </source>
</evidence>
<keyword evidence="2" id="KW-0238">DNA-binding</keyword>
<dbReference type="SUPFAM" id="SSF46785">
    <property type="entry name" value="Winged helix' DNA-binding domain"/>
    <property type="match status" value="2"/>
</dbReference>
<dbReference type="EMBL" id="VSZQ01000039">
    <property type="protein sequence ID" value="TYR64767.1"/>
    <property type="molecule type" value="Genomic_DNA"/>
</dbReference>
<dbReference type="PANTHER" id="PTHR44846">
    <property type="entry name" value="MANNOSYL-D-GLYCERATE TRANSPORT/METABOLISM SYSTEM REPRESSOR MNGR-RELATED"/>
    <property type="match status" value="1"/>
</dbReference>
<dbReference type="PROSITE" id="PS50949">
    <property type="entry name" value="HTH_GNTR"/>
    <property type="match status" value="2"/>
</dbReference>
<dbReference type="CDD" id="cd07377">
    <property type="entry name" value="WHTH_GntR"/>
    <property type="match status" value="1"/>
</dbReference>
<name>A0A5D4JGU8_9ACTN</name>
<sequence>MSRNQRPNSLPDRVATDLRARITDDRWPPGRVLTYADIQQLYGVSRETVAAALTMLRDAGLVETRRMGTRPRVAGKSWPAATGTSIQDEITDHVRDQVNRGVYGPGDRIPSLEALAAEYSVSVATVRRSLSPLLDEGILITIRPTGTFVATRSADVD</sequence>
<dbReference type="PANTHER" id="PTHR44846:SF17">
    <property type="entry name" value="GNTR-FAMILY TRANSCRIPTIONAL REGULATOR"/>
    <property type="match status" value="1"/>
</dbReference>
<dbReference type="RefSeq" id="WP_148902142.1">
    <property type="nucleotide sequence ID" value="NZ_VSZQ01000039.1"/>
</dbReference>
<dbReference type="GO" id="GO:0045892">
    <property type="term" value="P:negative regulation of DNA-templated transcription"/>
    <property type="evidence" value="ECO:0007669"/>
    <property type="project" value="TreeGrafter"/>
</dbReference>
<reference evidence="5 6" key="1">
    <citation type="submission" date="2019-08" db="EMBL/GenBank/DDBJ databases">
        <title>Draft genome for granaticin producer strain Streptomyces parvus C05.</title>
        <authorList>
            <person name="Gonzalez-Pimentel J.L."/>
        </authorList>
    </citation>
    <scope>NUCLEOTIDE SEQUENCE [LARGE SCALE GENOMIC DNA]</scope>
    <source>
        <strain evidence="5 6">C05</strain>
    </source>
</reference>
<feature type="domain" description="HTH gntR-type" evidence="4">
    <location>
        <begin position="8"/>
        <end position="76"/>
    </location>
</feature>
<accession>A0A5D4JGU8</accession>